<keyword evidence="9" id="KW-0472">Membrane</keyword>
<keyword evidence="15" id="KW-1185">Reference proteome</keyword>
<gene>
    <name evidence="14" type="primary">Necator_chrII.g5517</name>
    <name evidence="14" type="ORF">RB195_017724</name>
</gene>
<keyword evidence="12 13" id="KW-0407">Ion channel</keyword>
<dbReference type="EMBL" id="JAVFWL010000002">
    <property type="protein sequence ID" value="KAK6734121.1"/>
    <property type="molecule type" value="Genomic_DNA"/>
</dbReference>
<dbReference type="Proteomes" id="UP001303046">
    <property type="component" value="Unassembled WGS sequence"/>
</dbReference>
<dbReference type="InterPro" id="IPR001873">
    <property type="entry name" value="ENaC"/>
</dbReference>
<evidence type="ECO:0000256" key="2">
    <source>
        <dbReference type="ARBA" id="ARBA00007193"/>
    </source>
</evidence>
<evidence type="ECO:0000256" key="1">
    <source>
        <dbReference type="ARBA" id="ARBA00004141"/>
    </source>
</evidence>
<keyword evidence="8 13" id="KW-0406">Ion transport</keyword>
<reference evidence="14 15" key="1">
    <citation type="submission" date="2023-08" db="EMBL/GenBank/DDBJ databases">
        <title>A Necator americanus chromosomal reference genome.</title>
        <authorList>
            <person name="Ilik V."/>
            <person name="Petrzelkova K.J."/>
            <person name="Pardy F."/>
            <person name="Fuh T."/>
            <person name="Niatou-Singa F.S."/>
            <person name="Gouil Q."/>
            <person name="Baker L."/>
            <person name="Ritchie M.E."/>
            <person name="Jex A.R."/>
            <person name="Gazzola D."/>
            <person name="Li H."/>
            <person name="Toshio Fujiwara R."/>
            <person name="Zhan B."/>
            <person name="Aroian R.V."/>
            <person name="Pafco B."/>
            <person name="Schwarz E.M."/>
        </authorList>
    </citation>
    <scope>NUCLEOTIDE SEQUENCE [LARGE SCALE GENOMIC DNA]</scope>
    <source>
        <strain evidence="14 15">Aroian</strain>
        <tissue evidence="14">Whole animal</tissue>
    </source>
</reference>
<evidence type="ECO:0000256" key="11">
    <source>
        <dbReference type="ARBA" id="ARBA00023201"/>
    </source>
</evidence>
<keyword evidence="11 13" id="KW-0739">Sodium transport</keyword>
<comment type="subcellular location">
    <subcellularLocation>
        <location evidence="1">Membrane</location>
        <topology evidence="1">Multi-pass membrane protein</topology>
    </subcellularLocation>
</comment>
<comment type="similarity">
    <text evidence="2 13">Belongs to the amiloride-sensitive sodium channel (TC 1.A.6) family.</text>
</comment>
<evidence type="ECO:0000256" key="5">
    <source>
        <dbReference type="ARBA" id="ARBA00022692"/>
    </source>
</evidence>
<evidence type="ECO:0000313" key="15">
    <source>
        <dbReference type="Proteomes" id="UP001303046"/>
    </source>
</evidence>
<protein>
    <submittedName>
        <fullName evidence="14">Uncharacterized protein</fullName>
    </submittedName>
</protein>
<dbReference type="Pfam" id="PF00858">
    <property type="entry name" value="ASC"/>
    <property type="match status" value="1"/>
</dbReference>
<evidence type="ECO:0000256" key="10">
    <source>
        <dbReference type="ARBA" id="ARBA00023180"/>
    </source>
</evidence>
<sequence>MSAKSEPLGAGERVYLHIYDYETKSGYLLLGYHSKPTLFQVNTVVAEAGIYFPDITICNYNPVYLSRLEKFRIQYVFKGLLLLTYLIR</sequence>
<evidence type="ECO:0000313" key="14">
    <source>
        <dbReference type="EMBL" id="KAK6734121.1"/>
    </source>
</evidence>
<evidence type="ECO:0000256" key="13">
    <source>
        <dbReference type="RuleBase" id="RU000679"/>
    </source>
</evidence>
<evidence type="ECO:0000256" key="8">
    <source>
        <dbReference type="ARBA" id="ARBA00023065"/>
    </source>
</evidence>
<keyword evidence="5 13" id="KW-0812">Transmembrane</keyword>
<name>A0ABR1C6I8_NECAM</name>
<evidence type="ECO:0000256" key="12">
    <source>
        <dbReference type="ARBA" id="ARBA00023303"/>
    </source>
</evidence>
<evidence type="ECO:0000256" key="7">
    <source>
        <dbReference type="ARBA" id="ARBA00023053"/>
    </source>
</evidence>
<keyword evidence="3 13" id="KW-0813">Transport</keyword>
<keyword evidence="6" id="KW-1133">Transmembrane helix</keyword>
<keyword evidence="4 13" id="KW-0894">Sodium channel</keyword>
<comment type="caution">
    <text evidence="14">The sequence shown here is derived from an EMBL/GenBank/DDBJ whole genome shotgun (WGS) entry which is preliminary data.</text>
</comment>
<evidence type="ECO:0000256" key="4">
    <source>
        <dbReference type="ARBA" id="ARBA00022461"/>
    </source>
</evidence>
<keyword evidence="10" id="KW-0325">Glycoprotein</keyword>
<keyword evidence="7" id="KW-0915">Sodium</keyword>
<evidence type="ECO:0000256" key="6">
    <source>
        <dbReference type="ARBA" id="ARBA00022989"/>
    </source>
</evidence>
<evidence type="ECO:0000256" key="9">
    <source>
        <dbReference type="ARBA" id="ARBA00023136"/>
    </source>
</evidence>
<organism evidence="14 15">
    <name type="scientific">Necator americanus</name>
    <name type="common">Human hookworm</name>
    <dbReference type="NCBI Taxonomy" id="51031"/>
    <lineage>
        <taxon>Eukaryota</taxon>
        <taxon>Metazoa</taxon>
        <taxon>Ecdysozoa</taxon>
        <taxon>Nematoda</taxon>
        <taxon>Chromadorea</taxon>
        <taxon>Rhabditida</taxon>
        <taxon>Rhabditina</taxon>
        <taxon>Rhabditomorpha</taxon>
        <taxon>Strongyloidea</taxon>
        <taxon>Ancylostomatidae</taxon>
        <taxon>Bunostominae</taxon>
        <taxon>Necator</taxon>
    </lineage>
</organism>
<evidence type="ECO:0000256" key="3">
    <source>
        <dbReference type="ARBA" id="ARBA00022448"/>
    </source>
</evidence>
<proteinExistence type="inferred from homology"/>
<accession>A0ABR1C6I8</accession>